<accession>W4F9J9</accession>
<protein>
    <submittedName>
        <fullName evidence="2">Uncharacterized protein</fullName>
    </submittedName>
</protein>
<evidence type="ECO:0000313" key="2">
    <source>
        <dbReference type="EMBL" id="ETV63569.1"/>
    </source>
</evidence>
<organism evidence="2">
    <name type="scientific">Aphanomyces astaci</name>
    <name type="common">Crayfish plague agent</name>
    <dbReference type="NCBI Taxonomy" id="112090"/>
    <lineage>
        <taxon>Eukaryota</taxon>
        <taxon>Sar</taxon>
        <taxon>Stramenopiles</taxon>
        <taxon>Oomycota</taxon>
        <taxon>Saprolegniomycetes</taxon>
        <taxon>Saprolegniales</taxon>
        <taxon>Verrucalvaceae</taxon>
        <taxon>Aphanomyces</taxon>
    </lineage>
</organism>
<gene>
    <name evidence="2" type="ORF">H257_19504</name>
</gene>
<name>W4F9J9_APHAT</name>
<reference evidence="2" key="1">
    <citation type="submission" date="2013-12" db="EMBL/GenBank/DDBJ databases">
        <title>The Genome Sequence of Aphanomyces astaci APO3.</title>
        <authorList>
            <consortium name="The Broad Institute Genomics Platform"/>
            <person name="Russ C."/>
            <person name="Tyler B."/>
            <person name="van West P."/>
            <person name="Dieguez-Uribeondo J."/>
            <person name="Young S.K."/>
            <person name="Zeng Q."/>
            <person name="Gargeya S."/>
            <person name="Fitzgerald M."/>
            <person name="Abouelleil A."/>
            <person name="Alvarado L."/>
            <person name="Chapman S.B."/>
            <person name="Gainer-Dewar J."/>
            <person name="Goldberg J."/>
            <person name="Griggs A."/>
            <person name="Gujja S."/>
            <person name="Hansen M."/>
            <person name="Howarth C."/>
            <person name="Imamovic A."/>
            <person name="Ireland A."/>
            <person name="Larimer J."/>
            <person name="McCowan C."/>
            <person name="Murphy C."/>
            <person name="Pearson M."/>
            <person name="Poon T.W."/>
            <person name="Priest M."/>
            <person name="Roberts A."/>
            <person name="Saif S."/>
            <person name="Shea T."/>
            <person name="Sykes S."/>
            <person name="Wortman J."/>
            <person name="Nusbaum C."/>
            <person name="Birren B."/>
        </authorList>
    </citation>
    <scope>NUCLEOTIDE SEQUENCE [LARGE SCALE GENOMIC DNA]</scope>
    <source>
        <strain evidence="2">APO3</strain>
    </source>
</reference>
<dbReference type="GeneID" id="20821500"/>
<dbReference type="VEuPathDB" id="FungiDB:H257_19504"/>
<sequence length="260" mass="28605">MVRTREKEKIADMVARHGIRPRAPAPTISTTRHTHNDSSRMPFALTRGEIHQHEQSTFPTHMPWHSPAIHPNRVPEARMWSPARACSPIPVSHTASLEAARIARCTQMAIPPTIHLHSVFPPTPTAILATDATPQEPALTSAAGTSAPATPQELTLTSAAGPSARPMTPRANESDMQHISTRRHATDAGLYTSGKCFEEDPTCGDERRINPKRACQPKHLHHAPTCVFVYFYCNIGHRRHATSAGLYTSARDKCSGQKEF</sequence>
<dbReference type="AlphaFoldDB" id="W4F9J9"/>
<proteinExistence type="predicted"/>
<dbReference type="EMBL" id="KI913821">
    <property type="protein sequence ID" value="ETV63569.1"/>
    <property type="molecule type" value="Genomic_DNA"/>
</dbReference>
<feature type="region of interest" description="Disordered" evidence="1">
    <location>
        <begin position="157"/>
        <end position="178"/>
    </location>
</feature>
<dbReference type="RefSeq" id="XP_009846947.1">
    <property type="nucleotide sequence ID" value="XM_009848645.1"/>
</dbReference>
<evidence type="ECO:0000256" key="1">
    <source>
        <dbReference type="SAM" id="MobiDB-lite"/>
    </source>
</evidence>